<evidence type="ECO:0000259" key="2">
    <source>
        <dbReference type="Pfam" id="PF05193"/>
    </source>
</evidence>
<evidence type="ECO:0000313" key="3">
    <source>
        <dbReference type="EMBL" id="MCW3785539.1"/>
    </source>
</evidence>
<name>A0AAE3M1T8_9BACT</name>
<dbReference type="Gene3D" id="2.50.20.10">
    <property type="entry name" value="Lipoprotein localisation LolA/LolB/LppX"/>
    <property type="match status" value="1"/>
</dbReference>
<accession>A0AAE3M1T8</accession>
<evidence type="ECO:0000259" key="1">
    <source>
        <dbReference type="Pfam" id="PF00675"/>
    </source>
</evidence>
<dbReference type="InterPro" id="IPR007863">
    <property type="entry name" value="Peptidase_M16_C"/>
</dbReference>
<reference evidence="3" key="1">
    <citation type="submission" date="2022-10" db="EMBL/GenBank/DDBJ databases">
        <authorList>
            <person name="Yu W.X."/>
        </authorList>
    </citation>
    <scope>NUCLEOTIDE SEQUENCE</scope>
    <source>
        <strain evidence="3">AAT</strain>
    </source>
</reference>
<dbReference type="InterPro" id="IPR011765">
    <property type="entry name" value="Pept_M16_N"/>
</dbReference>
<dbReference type="InterPro" id="IPR050361">
    <property type="entry name" value="MPP/UQCRC_Complex"/>
</dbReference>
<dbReference type="Pfam" id="PF05193">
    <property type="entry name" value="Peptidase_M16_C"/>
    <property type="match status" value="1"/>
</dbReference>
<gene>
    <name evidence="3" type="ORF">OM075_03635</name>
</gene>
<dbReference type="GO" id="GO:0046872">
    <property type="term" value="F:metal ion binding"/>
    <property type="evidence" value="ECO:0007669"/>
    <property type="project" value="InterPro"/>
</dbReference>
<dbReference type="PANTHER" id="PTHR11851">
    <property type="entry name" value="METALLOPROTEASE"/>
    <property type="match status" value="1"/>
</dbReference>
<organism evidence="3 4">
    <name type="scientific">Plebeiibacterium sediminum</name>
    <dbReference type="NCBI Taxonomy" id="2992112"/>
    <lineage>
        <taxon>Bacteria</taxon>
        <taxon>Pseudomonadati</taxon>
        <taxon>Bacteroidota</taxon>
        <taxon>Bacteroidia</taxon>
        <taxon>Marinilabiliales</taxon>
        <taxon>Marinilabiliaceae</taxon>
        <taxon>Plebeiibacterium</taxon>
    </lineage>
</organism>
<proteinExistence type="predicted"/>
<protein>
    <submittedName>
        <fullName evidence="3">Insulinase family protein</fullName>
    </submittedName>
</protein>
<dbReference type="Pfam" id="PF00675">
    <property type="entry name" value="Peptidase_M16"/>
    <property type="match status" value="1"/>
</dbReference>
<dbReference type="Proteomes" id="UP001209229">
    <property type="component" value="Unassembled WGS sequence"/>
</dbReference>
<sequence length="687" mass="76446">MKRISFIILFALTVVTGFAQLDRSKAPKAGPATKLNLGDYTKFELKNGLKVIVVENHKHPVVSFSLSLDIDPIYEGDKAGYSSFTGDLLRAGTENRTKSQIDEEIDFIGASLNTSSNGIYARSLKKHEDELLDLMTDVLYHPLFPQEELDKLVKQSLSGLKVQKDEPQAITSNITSALMFGKESAYGEISSEETIQNITIDDCKQYYNSYFKPNVAYLVIVGDVTVKEAKKVAKKYFGDWESADVPKHEFQNPVDLDKPIFAMSNKDGAPQSYISISYPINLKPGSADDIKARVMNQIFGGHGFSGRLMKNLREDKAWTYGAYSSLNPDEHMGYFRMASNVRGSITDSAFVETQMEMDRLINEDVDEDDLTLVKNAMAGSFGRSLEDPSTLARFALNIDKYGLPVDYYETYMERLEAVTSADVKEMAKKYLKPNKAIYLAVGDVNNIESLMENISGDAKVVEYDYYANKVARSGLPKGLTAQKVIDGYIDALGGEDHLKSIHDLSMKCTMSIQGMNLALNTYQKASNKICVETLMGDNVLSKQVFDGAKGSMFMQGQKQELQGDMLKEMEYQAMIFPELQYSELGYDLQLLGKDKLDGKDVYKLIITNPVKKETTVYFDAKSGLKVKEVVNLPQGQGSSVTLYSEYKDVDGVKFPVVMSQTVGPQSIAINVNEVLVNKGIQDEVFAN</sequence>
<evidence type="ECO:0000313" key="4">
    <source>
        <dbReference type="Proteomes" id="UP001209229"/>
    </source>
</evidence>
<dbReference type="RefSeq" id="WP_301189111.1">
    <property type="nucleotide sequence ID" value="NZ_JAPDPJ010000004.1"/>
</dbReference>
<dbReference type="PANTHER" id="PTHR11851:SF224">
    <property type="entry name" value="PROCESSING PROTEASE"/>
    <property type="match status" value="1"/>
</dbReference>
<feature type="domain" description="Peptidase M16 N-terminal" evidence="1">
    <location>
        <begin position="51"/>
        <end position="179"/>
    </location>
</feature>
<dbReference type="AlphaFoldDB" id="A0AAE3M1T8"/>
<comment type="caution">
    <text evidence="3">The sequence shown here is derived from an EMBL/GenBank/DDBJ whole genome shotgun (WGS) entry which is preliminary data.</text>
</comment>
<dbReference type="SUPFAM" id="SSF63411">
    <property type="entry name" value="LuxS/MPP-like metallohydrolase"/>
    <property type="match status" value="2"/>
</dbReference>
<dbReference type="InterPro" id="IPR011249">
    <property type="entry name" value="Metalloenz_LuxS/M16"/>
</dbReference>
<feature type="domain" description="Peptidase M16 C-terminal" evidence="2">
    <location>
        <begin position="197"/>
        <end position="377"/>
    </location>
</feature>
<dbReference type="Gene3D" id="3.30.830.10">
    <property type="entry name" value="Metalloenzyme, LuxS/M16 peptidase-like"/>
    <property type="match status" value="2"/>
</dbReference>
<keyword evidence="4" id="KW-1185">Reference proteome</keyword>
<dbReference type="EMBL" id="JAPDPJ010000004">
    <property type="protein sequence ID" value="MCW3785539.1"/>
    <property type="molecule type" value="Genomic_DNA"/>
</dbReference>